<sequence length="130" mass="14692">MGWQVVNIETSDNLEDISRGLVVVKLSSGMPIPVYAIPTPVVQPQIVGYPLIPAPLGPVPSPIIMPPNRKAMRVQKRYKSRSKSKSRSREPTPRRSRSKSSTKEPQITQEDLVQTYTGNFYFSRIYFTTE</sequence>
<evidence type="ECO:0000256" key="1">
    <source>
        <dbReference type="SAM" id="MobiDB-lite"/>
    </source>
</evidence>
<protein>
    <submittedName>
        <fullName evidence="2">Uncharacterized protein</fullName>
    </submittedName>
</protein>
<name>A0A834M9C2_RHYFE</name>
<reference evidence="2" key="1">
    <citation type="submission" date="2020-08" db="EMBL/GenBank/DDBJ databases">
        <title>Genome sequencing and assembly of the red palm weevil Rhynchophorus ferrugineus.</title>
        <authorList>
            <person name="Dias G.B."/>
            <person name="Bergman C.M."/>
            <person name="Manee M."/>
        </authorList>
    </citation>
    <scope>NUCLEOTIDE SEQUENCE</scope>
    <source>
        <strain evidence="2">AA-2017</strain>
        <tissue evidence="2">Whole larva</tissue>
    </source>
</reference>
<organism evidence="2 3">
    <name type="scientific">Rhynchophorus ferrugineus</name>
    <name type="common">Red palm weevil</name>
    <name type="synonym">Curculio ferrugineus</name>
    <dbReference type="NCBI Taxonomy" id="354439"/>
    <lineage>
        <taxon>Eukaryota</taxon>
        <taxon>Metazoa</taxon>
        <taxon>Ecdysozoa</taxon>
        <taxon>Arthropoda</taxon>
        <taxon>Hexapoda</taxon>
        <taxon>Insecta</taxon>
        <taxon>Pterygota</taxon>
        <taxon>Neoptera</taxon>
        <taxon>Endopterygota</taxon>
        <taxon>Coleoptera</taxon>
        <taxon>Polyphaga</taxon>
        <taxon>Cucujiformia</taxon>
        <taxon>Curculionidae</taxon>
        <taxon>Dryophthorinae</taxon>
        <taxon>Rhynchophorus</taxon>
    </lineage>
</organism>
<comment type="caution">
    <text evidence="2">The sequence shown here is derived from an EMBL/GenBank/DDBJ whole genome shotgun (WGS) entry which is preliminary data.</text>
</comment>
<dbReference type="AlphaFoldDB" id="A0A834M9C2"/>
<dbReference type="OrthoDB" id="7733275at2759"/>
<evidence type="ECO:0000313" key="2">
    <source>
        <dbReference type="EMBL" id="KAF7275503.1"/>
    </source>
</evidence>
<keyword evidence="3" id="KW-1185">Reference proteome</keyword>
<dbReference type="Proteomes" id="UP000625711">
    <property type="component" value="Unassembled WGS sequence"/>
</dbReference>
<feature type="region of interest" description="Disordered" evidence="1">
    <location>
        <begin position="60"/>
        <end position="110"/>
    </location>
</feature>
<proteinExistence type="predicted"/>
<accession>A0A834M9C2</accession>
<feature type="compositionally biased region" description="Basic residues" evidence="1">
    <location>
        <begin position="70"/>
        <end position="86"/>
    </location>
</feature>
<dbReference type="EMBL" id="JAACXV010010190">
    <property type="protein sequence ID" value="KAF7275503.1"/>
    <property type="molecule type" value="Genomic_DNA"/>
</dbReference>
<gene>
    <name evidence="2" type="ORF">GWI33_011653</name>
</gene>
<evidence type="ECO:0000313" key="3">
    <source>
        <dbReference type="Proteomes" id="UP000625711"/>
    </source>
</evidence>